<protein>
    <submittedName>
        <fullName evidence="2">Serpentine Receptor, class Z</fullName>
    </submittedName>
</protein>
<gene>
    <name evidence="2 4" type="primary">srz-1</name>
    <name evidence="2" type="ORF">CELE_F14F8.3</name>
    <name evidence="4" type="ORF">F14F8.3</name>
</gene>
<organism evidence="2 3">
    <name type="scientific">Caenorhabditis elegans</name>
    <dbReference type="NCBI Taxonomy" id="6239"/>
    <lineage>
        <taxon>Eukaryota</taxon>
        <taxon>Metazoa</taxon>
        <taxon>Ecdysozoa</taxon>
        <taxon>Nematoda</taxon>
        <taxon>Chromadorea</taxon>
        <taxon>Rhabditida</taxon>
        <taxon>Rhabditina</taxon>
        <taxon>Rhabditomorpha</taxon>
        <taxon>Rhabditoidea</taxon>
        <taxon>Rhabditidae</taxon>
        <taxon>Peloderinae</taxon>
        <taxon>Caenorhabditis</taxon>
    </lineage>
</organism>
<evidence type="ECO:0000313" key="4">
    <source>
        <dbReference type="WormBase" id="F14F8.3"/>
    </source>
</evidence>
<dbReference type="EMBL" id="BX284605">
    <property type="protein sequence ID" value="CAB07188.1"/>
    <property type="molecule type" value="Genomic_DNA"/>
</dbReference>
<proteinExistence type="predicted"/>
<dbReference type="CTD" id="184477"/>
<dbReference type="FunCoup" id="Q9XU34">
    <property type="interactions" value="2"/>
</dbReference>
<dbReference type="PIR" id="T20916">
    <property type="entry name" value="T20916"/>
</dbReference>
<accession>Q9XU34</accession>
<dbReference type="Proteomes" id="UP000001940">
    <property type="component" value="Chromosome V"/>
</dbReference>
<keyword evidence="2" id="KW-0675">Receptor</keyword>
<dbReference type="Pfam" id="PF10325">
    <property type="entry name" value="7TM_GPCR_Srz"/>
    <property type="match status" value="1"/>
</dbReference>
<feature type="transmembrane region" description="Helical" evidence="1">
    <location>
        <begin position="185"/>
        <end position="208"/>
    </location>
</feature>
<feature type="transmembrane region" description="Helical" evidence="1">
    <location>
        <begin position="259"/>
        <end position="284"/>
    </location>
</feature>
<evidence type="ECO:0000256" key="1">
    <source>
        <dbReference type="SAM" id="Phobius"/>
    </source>
</evidence>
<sequence length="331" mass="38484">MNDSHELKEFTIKDLGIYTSMFSLFLLSIFLVILFIIIFPIFVILNRANRRRDEKTAIYPITNYFYKSLCVFYIFSTVCIIITVLILIYGPPNAFTGTVNIIFVFCIVFPLIIFVHVHHLIIFLMAVQRFLLVFFPSFEPLVTFGQKTTNKIIYTLHFLFILTHLGLLILDWANYQGSLSQIPTLYYLCYFIFLNIIQITSAILYIPMVMKIRSFAHLASSRTYQPQNFILYQTLFISGSKSSHIWALGLVFWADFSVIHFFIICGGFDLLSTPVLIQVSYLFCNKRNVETLRLKFSLKKLVKACKFIVFPKWRKVEPMECALTELGTAAF</sequence>
<feature type="transmembrane region" description="Helical" evidence="1">
    <location>
        <begin position="152"/>
        <end position="173"/>
    </location>
</feature>
<evidence type="ECO:0000313" key="3">
    <source>
        <dbReference type="Proteomes" id="UP000001940"/>
    </source>
</evidence>
<keyword evidence="1" id="KW-0812">Transmembrane</keyword>
<dbReference type="AlphaFoldDB" id="Q9XU34"/>
<dbReference type="HOGENOM" id="CLU_056063_2_1_1"/>
<dbReference type="OMA" id="SKSSHIW"/>
<dbReference type="eggNOG" id="ENOG502TI6P">
    <property type="taxonomic scope" value="Eukaryota"/>
</dbReference>
<dbReference type="PaxDb" id="6239-F14F8.3"/>
<dbReference type="WormBase" id="F14F8.3">
    <property type="protein sequence ID" value="CE18587"/>
    <property type="gene ID" value="WBGene00008814"/>
    <property type="gene designation" value="srz-1"/>
</dbReference>
<feature type="transmembrane region" description="Helical" evidence="1">
    <location>
        <begin position="229"/>
        <end position="253"/>
    </location>
</feature>
<evidence type="ECO:0000313" key="2">
    <source>
        <dbReference type="EMBL" id="CAB07188.1"/>
    </source>
</evidence>
<dbReference type="KEGG" id="cel:CELE_F14F8.3"/>
<dbReference type="STRING" id="6239.F14F8.3.1"/>
<dbReference type="RefSeq" id="NP_507221.1">
    <property type="nucleotide sequence ID" value="NM_074820.1"/>
</dbReference>
<dbReference type="UCSC" id="F14F8.3">
    <property type="organism name" value="c. elegans"/>
</dbReference>
<dbReference type="PhylomeDB" id="Q9XU34"/>
<reference evidence="2 3" key="1">
    <citation type="journal article" date="1998" name="Science">
        <title>Genome sequence of the nematode C. elegans: a platform for investigating biology.</title>
        <authorList>
            <consortium name="The C. elegans sequencing consortium"/>
            <person name="Sulson J.E."/>
            <person name="Waterston R."/>
        </authorList>
    </citation>
    <scope>NUCLEOTIDE SEQUENCE [LARGE SCALE GENOMIC DNA]</scope>
    <source>
        <strain evidence="2 3">Bristol N2</strain>
    </source>
</reference>
<keyword evidence="1" id="KW-0472">Membrane</keyword>
<feature type="transmembrane region" description="Helical" evidence="1">
    <location>
        <begin position="101"/>
        <end position="131"/>
    </location>
</feature>
<dbReference type="PANTHER" id="PTHR31720">
    <property type="entry name" value="SERPENTINE RECEPTOR, CLASS Z-RELATED"/>
    <property type="match status" value="1"/>
</dbReference>
<keyword evidence="1" id="KW-1133">Transmembrane helix</keyword>
<dbReference type="GeneID" id="184477"/>
<feature type="transmembrane region" description="Helical" evidence="1">
    <location>
        <begin position="65"/>
        <end position="89"/>
    </location>
</feature>
<name>Q9XU34_CAEEL</name>
<dbReference type="OrthoDB" id="5876498at2759"/>
<dbReference type="AGR" id="WB:WBGene00008814"/>
<dbReference type="SMR" id="Q9XU34"/>
<dbReference type="InterPro" id="IPR018817">
    <property type="entry name" value="7TM_GPCR_serpentine_rcpt_Srz"/>
</dbReference>
<feature type="transmembrane region" description="Helical" evidence="1">
    <location>
        <begin position="20"/>
        <end position="45"/>
    </location>
</feature>
<dbReference type="InParanoid" id="Q9XU34"/>
<keyword evidence="3" id="KW-1185">Reference proteome</keyword>
<dbReference type="PANTHER" id="PTHR31720:SF12">
    <property type="entry name" value="SERPENTINE RECEPTOR, CLASS T-RELATED"/>
    <property type="match status" value="1"/>
</dbReference>